<organism evidence="3">
    <name type="scientific">Gongylonema pulchrum</name>
    <dbReference type="NCBI Taxonomy" id="637853"/>
    <lineage>
        <taxon>Eukaryota</taxon>
        <taxon>Metazoa</taxon>
        <taxon>Ecdysozoa</taxon>
        <taxon>Nematoda</taxon>
        <taxon>Chromadorea</taxon>
        <taxon>Rhabditida</taxon>
        <taxon>Spirurina</taxon>
        <taxon>Spiruromorpha</taxon>
        <taxon>Spiruroidea</taxon>
        <taxon>Gongylonematidae</taxon>
        <taxon>Gongylonema</taxon>
    </lineage>
</organism>
<dbReference type="AlphaFoldDB" id="A0A183DGC6"/>
<proteinExistence type="predicted"/>
<evidence type="ECO:0000313" key="2">
    <source>
        <dbReference type="Proteomes" id="UP000271098"/>
    </source>
</evidence>
<dbReference type="Proteomes" id="UP000271098">
    <property type="component" value="Unassembled WGS sequence"/>
</dbReference>
<evidence type="ECO:0000313" key="1">
    <source>
        <dbReference type="EMBL" id="VDK59582.1"/>
    </source>
</evidence>
<dbReference type="WBParaSite" id="GPUH_0000777601-mRNA-1">
    <property type="protein sequence ID" value="GPUH_0000777601-mRNA-1"/>
    <property type="gene ID" value="GPUH_0000777601"/>
</dbReference>
<protein>
    <submittedName>
        <fullName evidence="3">Ovule protein</fullName>
    </submittedName>
</protein>
<dbReference type="EMBL" id="UYRT01020922">
    <property type="protein sequence ID" value="VDK59582.1"/>
    <property type="molecule type" value="Genomic_DNA"/>
</dbReference>
<sequence>MGLLALVPNKSCNLRADKLRSLMDVNREQLWDTKSNGKSFRHREWQSVRSSVSTTQKVFLSTVHKGFPPGDLLI</sequence>
<evidence type="ECO:0000313" key="3">
    <source>
        <dbReference type="WBParaSite" id="GPUH_0000777601-mRNA-1"/>
    </source>
</evidence>
<name>A0A183DGC6_9BILA</name>
<reference evidence="3" key="1">
    <citation type="submission" date="2016-06" db="UniProtKB">
        <authorList>
            <consortium name="WormBaseParasite"/>
        </authorList>
    </citation>
    <scope>IDENTIFICATION</scope>
</reference>
<reference evidence="1 2" key="2">
    <citation type="submission" date="2018-11" db="EMBL/GenBank/DDBJ databases">
        <authorList>
            <consortium name="Pathogen Informatics"/>
        </authorList>
    </citation>
    <scope>NUCLEOTIDE SEQUENCE [LARGE SCALE GENOMIC DNA]</scope>
</reference>
<keyword evidence="2" id="KW-1185">Reference proteome</keyword>
<gene>
    <name evidence="1" type="ORF">GPUH_LOCUS7768</name>
</gene>
<accession>A0A183DGC6</accession>